<dbReference type="AlphaFoldDB" id="A0A1F7L1C0"/>
<dbReference type="InterPro" id="IPR013783">
    <property type="entry name" value="Ig-like_fold"/>
</dbReference>
<evidence type="ECO:0000256" key="2">
    <source>
        <dbReference type="SAM" id="Phobius"/>
    </source>
</evidence>
<feature type="domain" description="CARDB" evidence="3">
    <location>
        <begin position="229"/>
        <end position="333"/>
    </location>
</feature>
<keyword evidence="2" id="KW-1133">Transmembrane helix</keyword>
<name>A0A1F7L1C0_9BACT</name>
<proteinExistence type="predicted"/>
<dbReference type="Proteomes" id="UP000177050">
    <property type="component" value="Unassembled WGS sequence"/>
</dbReference>
<feature type="compositionally biased region" description="Low complexity" evidence="1">
    <location>
        <begin position="204"/>
        <end position="217"/>
    </location>
</feature>
<feature type="compositionally biased region" description="Low complexity" evidence="1">
    <location>
        <begin position="376"/>
        <end position="385"/>
    </location>
</feature>
<dbReference type="SUPFAM" id="SSF63446">
    <property type="entry name" value="Type I dockerin domain"/>
    <property type="match status" value="1"/>
</dbReference>
<accession>A0A1F7L1C0</accession>
<feature type="transmembrane region" description="Helical" evidence="2">
    <location>
        <begin position="10"/>
        <end position="28"/>
    </location>
</feature>
<keyword evidence="2" id="KW-0812">Transmembrane</keyword>
<keyword evidence="2" id="KW-0472">Membrane</keyword>
<evidence type="ECO:0000313" key="5">
    <source>
        <dbReference type="Proteomes" id="UP000177050"/>
    </source>
</evidence>
<sequence>MDLRILSKRILIFVVLFASIGFFAYVIYNNMGVKTKASGSGIVTLSLSNNTVGIIEKGAVFAIGITMTANNSNKISALDLVFENPEDALDFILPDATFPLENPTVKSFDETVRLQYSTRPDGSRKLDRLVMVAKRANSSLKGTATVRLRFKTRTTMSTAFSNTTLRINTGSSMIVGPNINTNIFSLTPINANIIIPIRNITPTLTTTPPTPTATRVPTSPPTPTPESLPDLTIDPIVTSSQGSSNYTISVKVRNNGQSLARNFYLHGYVDPVDYPPTIRTPDRFSTYFGVALNPGGTFTYSKTVSLTEGQHLIYVWVDKFNTVRENNENNNTRECQATVVNGIISCGVPTPTVTRVPTTPPTPTVTRVPTTPPTPTVTRVPTATPYNFPTATPIPTGSPTKANLLFKVRMPDIPTSIGSVSNVRIQVSGNSSIRAMTSLQRITGTDTFKTLTPVELDVVGGIQYTVLIKQLHTIRRAFTVTLHVGQTIDCAKNVPDNECGSLKDSHLSPLYGGDSDGFNDGTNGTIPSGSYNKIDVADLQKIVVGYMVVPMPSEPNADFNLDGKIDIFDLGILGKNFGRVGN</sequence>
<protein>
    <recommendedName>
        <fullName evidence="3">CARDB domain-containing protein</fullName>
    </recommendedName>
</protein>
<evidence type="ECO:0000259" key="3">
    <source>
        <dbReference type="Pfam" id="PF07705"/>
    </source>
</evidence>
<dbReference type="Gene3D" id="2.60.40.10">
    <property type="entry name" value="Immunoglobulins"/>
    <property type="match status" value="1"/>
</dbReference>
<organism evidence="4 5">
    <name type="scientific">Candidatus Roizmanbacteria bacterium RIFOXYD1_FULL_38_12</name>
    <dbReference type="NCBI Taxonomy" id="1802093"/>
    <lineage>
        <taxon>Bacteria</taxon>
        <taxon>Candidatus Roizmaniibacteriota</taxon>
    </lineage>
</organism>
<dbReference type="EMBL" id="MGBR01000001">
    <property type="protein sequence ID" value="OGK73922.1"/>
    <property type="molecule type" value="Genomic_DNA"/>
</dbReference>
<dbReference type="Pfam" id="PF07705">
    <property type="entry name" value="CARDB"/>
    <property type="match status" value="1"/>
</dbReference>
<feature type="region of interest" description="Disordered" evidence="1">
    <location>
        <begin position="204"/>
        <end position="233"/>
    </location>
</feature>
<dbReference type="InterPro" id="IPR036439">
    <property type="entry name" value="Dockerin_dom_sf"/>
</dbReference>
<reference evidence="4 5" key="1">
    <citation type="journal article" date="2016" name="Nat. Commun.">
        <title>Thousands of microbial genomes shed light on interconnected biogeochemical processes in an aquifer system.</title>
        <authorList>
            <person name="Anantharaman K."/>
            <person name="Brown C.T."/>
            <person name="Hug L.A."/>
            <person name="Sharon I."/>
            <person name="Castelle C.J."/>
            <person name="Probst A.J."/>
            <person name="Thomas B.C."/>
            <person name="Singh A."/>
            <person name="Wilkins M.J."/>
            <person name="Karaoz U."/>
            <person name="Brodie E.L."/>
            <person name="Williams K.H."/>
            <person name="Hubbard S.S."/>
            <person name="Banfield J.F."/>
        </authorList>
    </citation>
    <scope>NUCLEOTIDE SEQUENCE [LARGE SCALE GENOMIC DNA]</scope>
</reference>
<comment type="caution">
    <text evidence="4">The sequence shown here is derived from an EMBL/GenBank/DDBJ whole genome shotgun (WGS) entry which is preliminary data.</text>
</comment>
<feature type="region of interest" description="Disordered" evidence="1">
    <location>
        <begin position="354"/>
        <end position="394"/>
    </location>
</feature>
<gene>
    <name evidence="4" type="ORF">A3K52_04045</name>
</gene>
<dbReference type="Gene3D" id="1.10.1330.10">
    <property type="entry name" value="Dockerin domain"/>
    <property type="match status" value="1"/>
</dbReference>
<dbReference type="GO" id="GO:0000272">
    <property type="term" value="P:polysaccharide catabolic process"/>
    <property type="evidence" value="ECO:0007669"/>
    <property type="project" value="InterPro"/>
</dbReference>
<dbReference type="InterPro" id="IPR011635">
    <property type="entry name" value="CARDB"/>
</dbReference>
<evidence type="ECO:0000256" key="1">
    <source>
        <dbReference type="SAM" id="MobiDB-lite"/>
    </source>
</evidence>
<evidence type="ECO:0000313" key="4">
    <source>
        <dbReference type="EMBL" id="OGK73922.1"/>
    </source>
</evidence>